<reference evidence="2" key="2">
    <citation type="journal article" date="2015" name="Fish Shellfish Immunol.">
        <title>Early steps in the European eel (Anguilla anguilla)-Vibrio vulnificus interaction in the gills: Role of the RtxA13 toxin.</title>
        <authorList>
            <person name="Callol A."/>
            <person name="Pajuelo D."/>
            <person name="Ebbesson L."/>
            <person name="Teles M."/>
            <person name="MacKenzie S."/>
            <person name="Amaro C."/>
        </authorList>
    </citation>
    <scope>NUCLEOTIDE SEQUENCE</scope>
</reference>
<reference evidence="2" key="1">
    <citation type="submission" date="2014-11" db="EMBL/GenBank/DDBJ databases">
        <authorList>
            <person name="Amaro Gonzalez C."/>
        </authorList>
    </citation>
    <scope>NUCLEOTIDE SEQUENCE</scope>
</reference>
<organism evidence="2">
    <name type="scientific">Anguilla anguilla</name>
    <name type="common">European freshwater eel</name>
    <name type="synonym">Muraena anguilla</name>
    <dbReference type="NCBI Taxonomy" id="7936"/>
    <lineage>
        <taxon>Eukaryota</taxon>
        <taxon>Metazoa</taxon>
        <taxon>Chordata</taxon>
        <taxon>Craniata</taxon>
        <taxon>Vertebrata</taxon>
        <taxon>Euteleostomi</taxon>
        <taxon>Actinopterygii</taxon>
        <taxon>Neopterygii</taxon>
        <taxon>Teleostei</taxon>
        <taxon>Anguilliformes</taxon>
        <taxon>Anguillidae</taxon>
        <taxon>Anguilla</taxon>
    </lineage>
</organism>
<dbReference type="AlphaFoldDB" id="A0A0E9UBU5"/>
<dbReference type="EMBL" id="GBXM01046144">
    <property type="protein sequence ID" value="JAH62433.1"/>
    <property type="molecule type" value="Transcribed_RNA"/>
</dbReference>
<accession>A0A0E9UBU5</accession>
<sequence length="32" mass="3819">MASKDTRPTVENEHVESQDREKHKRSHTFQLP</sequence>
<proteinExistence type="predicted"/>
<feature type="compositionally biased region" description="Basic residues" evidence="1">
    <location>
        <begin position="22"/>
        <end position="32"/>
    </location>
</feature>
<name>A0A0E9UBU5_ANGAN</name>
<protein>
    <submittedName>
        <fullName evidence="2">Uncharacterized protein</fullName>
    </submittedName>
</protein>
<evidence type="ECO:0000313" key="2">
    <source>
        <dbReference type="EMBL" id="JAH62433.1"/>
    </source>
</evidence>
<evidence type="ECO:0000256" key="1">
    <source>
        <dbReference type="SAM" id="MobiDB-lite"/>
    </source>
</evidence>
<feature type="region of interest" description="Disordered" evidence="1">
    <location>
        <begin position="1"/>
        <end position="32"/>
    </location>
</feature>
<feature type="compositionally biased region" description="Basic and acidic residues" evidence="1">
    <location>
        <begin position="1"/>
        <end position="21"/>
    </location>
</feature>